<dbReference type="Proteomes" id="UP001163046">
    <property type="component" value="Unassembled WGS sequence"/>
</dbReference>
<feature type="non-terminal residue" evidence="1">
    <location>
        <position position="161"/>
    </location>
</feature>
<evidence type="ECO:0000313" key="1">
    <source>
        <dbReference type="EMBL" id="KAJ7382086.1"/>
    </source>
</evidence>
<dbReference type="AlphaFoldDB" id="A0A9W9ZID2"/>
<protein>
    <submittedName>
        <fullName evidence="1">Uncharacterized protein</fullName>
    </submittedName>
</protein>
<evidence type="ECO:0000313" key="2">
    <source>
        <dbReference type="Proteomes" id="UP001163046"/>
    </source>
</evidence>
<keyword evidence="2" id="KW-1185">Reference proteome</keyword>
<comment type="caution">
    <text evidence="1">The sequence shown here is derived from an EMBL/GenBank/DDBJ whole genome shotgun (WGS) entry which is preliminary data.</text>
</comment>
<proteinExistence type="predicted"/>
<organism evidence="1 2">
    <name type="scientific">Desmophyllum pertusum</name>
    <dbReference type="NCBI Taxonomy" id="174260"/>
    <lineage>
        <taxon>Eukaryota</taxon>
        <taxon>Metazoa</taxon>
        <taxon>Cnidaria</taxon>
        <taxon>Anthozoa</taxon>
        <taxon>Hexacorallia</taxon>
        <taxon>Scleractinia</taxon>
        <taxon>Caryophylliina</taxon>
        <taxon>Caryophylliidae</taxon>
        <taxon>Desmophyllum</taxon>
    </lineage>
</organism>
<dbReference type="OrthoDB" id="5986554at2759"/>
<accession>A0A9W9ZID2</accession>
<dbReference type="EMBL" id="MU825940">
    <property type="protein sequence ID" value="KAJ7382086.1"/>
    <property type="molecule type" value="Genomic_DNA"/>
</dbReference>
<gene>
    <name evidence="1" type="ORF">OS493_037143</name>
</gene>
<name>A0A9W9ZID2_9CNID</name>
<reference evidence="1" key="1">
    <citation type="submission" date="2023-01" db="EMBL/GenBank/DDBJ databases">
        <title>Genome assembly of the deep-sea coral Lophelia pertusa.</title>
        <authorList>
            <person name="Herrera S."/>
            <person name="Cordes E."/>
        </authorList>
    </citation>
    <scope>NUCLEOTIDE SEQUENCE</scope>
    <source>
        <strain evidence="1">USNM1676648</strain>
        <tissue evidence="1">Polyp</tissue>
    </source>
</reference>
<sequence length="161" mass="17888">MYVWLDESNPFLFHFGSEPYHLRVALGADGAPFGKDDAANAWLVSFLNVGQQIAGENDNFIIAGANCDEGHISMRRYAQKLVSDIAYIEGKSCDLPLRRASSDMMWASTFSGELGNSAFYFSPFGNVNTDNKSKVNGILGQSDQCTWKPWAYEERLQVATK</sequence>